<feature type="non-terminal residue" evidence="3">
    <location>
        <position position="1367"/>
    </location>
</feature>
<dbReference type="GO" id="GO:0004672">
    <property type="term" value="F:protein kinase activity"/>
    <property type="evidence" value="ECO:0007669"/>
    <property type="project" value="InterPro"/>
</dbReference>
<dbReference type="PROSITE" id="PS50197">
    <property type="entry name" value="BEACH"/>
    <property type="match status" value="1"/>
</dbReference>
<dbReference type="PANTHER" id="PTHR46866:SF1">
    <property type="entry name" value="GH12955P"/>
    <property type="match status" value="1"/>
</dbReference>
<dbReference type="SUPFAM" id="SSF81837">
    <property type="entry name" value="BEACH domain"/>
    <property type="match status" value="1"/>
</dbReference>
<reference evidence="3 4" key="1">
    <citation type="journal article" date="2013" name="BMC Genomics">
        <title>The miniature genome of a carnivorous plant Genlisea aurea contains a low number of genes and short non-coding sequences.</title>
        <authorList>
            <person name="Leushkin E.V."/>
            <person name="Sutormin R.A."/>
            <person name="Nabieva E.R."/>
            <person name="Penin A.A."/>
            <person name="Kondrashov A.S."/>
            <person name="Logacheva M.D."/>
        </authorList>
    </citation>
    <scope>NUCLEOTIDE SEQUENCE [LARGE SCALE GENOMIC DNA]</scope>
</reference>
<dbReference type="SMART" id="SM00220">
    <property type="entry name" value="S_TKc"/>
    <property type="match status" value="1"/>
</dbReference>
<dbReference type="InterPro" id="IPR036372">
    <property type="entry name" value="BEACH_dom_sf"/>
</dbReference>
<feature type="domain" description="BEACH" evidence="2">
    <location>
        <begin position="345"/>
        <end position="623"/>
    </location>
</feature>
<evidence type="ECO:0000259" key="2">
    <source>
        <dbReference type="PROSITE" id="PS50197"/>
    </source>
</evidence>
<dbReference type="EMBL" id="AUSU01006982">
    <property type="protein sequence ID" value="EPS61250.1"/>
    <property type="molecule type" value="Genomic_DNA"/>
</dbReference>
<dbReference type="Proteomes" id="UP000015453">
    <property type="component" value="Unassembled WGS sequence"/>
</dbReference>
<protein>
    <recommendedName>
        <fullName evidence="5">BEACH domain-containing protein</fullName>
    </recommendedName>
</protein>
<dbReference type="GO" id="GO:0005524">
    <property type="term" value="F:ATP binding"/>
    <property type="evidence" value="ECO:0007669"/>
    <property type="project" value="InterPro"/>
</dbReference>
<dbReference type="Gene3D" id="1.10.510.10">
    <property type="entry name" value="Transferase(Phosphotransferase) domain 1"/>
    <property type="match status" value="2"/>
</dbReference>
<dbReference type="CDD" id="cd06071">
    <property type="entry name" value="Beach"/>
    <property type="match status" value="1"/>
</dbReference>
<accession>S8C352</accession>
<organism evidence="3 4">
    <name type="scientific">Genlisea aurea</name>
    <dbReference type="NCBI Taxonomy" id="192259"/>
    <lineage>
        <taxon>Eukaryota</taxon>
        <taxon>Viridiplantae</taxon>
        <taxon>Streptophyta</taxon>
        <taxon>Embryophyta</taxon>
        <taxon>Tracheophyta</taxon>
        <taxon>Spermatophyta</taxon>
        <taxon>Magnoliopsida</taxon>
        <taxon>eudicotyledons</taxon>
        <taxon>Gunneridae</taxon>
        <taxon>Pentapetalae</taxon>
        <taxon>asterids</taxon>
        <taxon>lamiids</taxon>
        <taxon>Lamiales</taxon>
        <taxon>Lentibulariaceae</taxon>
        <taxon>Genlisea</taxon>
    </lineage>
</organism>
<evidence type="ECO:0000313" key="4">
    <source>
        <dbReference type="Proteomes" id="UP000015453"/>
    </source>
</evidence>
<dbReference type="Pfam" id="PF00069">
    <property type="entry name" value="Pkinase"/>
    <property type="match status" value="1"/>
</dbReference>
<sequence>MCFECLQRQVEDDFSGRLTFVRGISHSALPYGSEAIVEVPILFMYLHLSCANLQFVLNYLPYRKESCLARYVDDCCVLEDEDIDYGEVMELSETMAEVSPRTSSDQRCALDTASTKHGHFSNSGRTTVLMGCENCCISSKFSCSRAITSLAPTAEIGFTSYDVLEEFVSKFSSGSLEDHVLLSLVQFISGKSSARHSANFLRMAGLPSFEENVSPGCVRHPNILPILAMLKSSRHVCVVLPKAPYSLENILRYSPSAIKPGWHVQFLIYQVLSALSYMHSLGVVHGSLRPESIMLTDTSWCWIRIGEKHLLNSMEDDLIDDEFNSFRFASFCVGDCPSRALYADVNVSEFSSWKSSFYSWWKGELSNFEYLLILNRLAGRRWGDHAFYIVMPWVIDFSVKPDENNDVGWRDLTKSKWRLAKGDEQLDFTYSTSETPHHVSDECLSELAVCSYKARRLPLSVLRAAVRSVYEPNEYPSNMQRLYQWTPDECIPEFYCDPRICRSVNPGMPDLALPSWACTPEEFIKLHRSALESNRVSCQIHHWIDIIFGYKMSGDAAIAAKNVMLPASASTIPRSTGRRQLFMQPHPPRHIDKKGAQGIKFAQTEANHSEPEHLFAEADHLVKLEEATSFCEASCHLAPNYTVFTNDSLGSDLDEKVLSCDASENASHREPNTLRQFGQASFIAAEDLLEYLQVDDDSSGYADLFFWRQTYSLKALSEKAANDIFAVGCILAEMHLGKPLFHSDSYDSYLENGVPPGSIQDLPHHIKVVVEACIQKDWRMRPSAKCLLDSSFFSKSVKSSYLFLAPFHLFAKDVSRLNYAGILAKKGALRSMGTLASAICAPYCLALLEASVSDSEADLAYILLTEFLNCMKVEEVKKLLLPSVQKILQASIRISAATGPSHLKVSLLQGSFMQQMWNKIGVRAYYETMHPLIISNLCMPTCRSSATAASVILIGSSEEFGVPITVHQTILPIMLSFGKGLSTESLDVLTRTGGLFGEKFVVKQILPLIYIIINSCLHNSRSHKHEPAHSWSCLALMDCLRALDGLVAVMTTEVIIKELIEDEKCPYVDILMQKELEIMVLQNAAKSLISVCRQLGPDSTSLHLMPKLKGLFDELAFSQKNNSDSGISPGNLMGDQVKVSEEYHFVNRMDLVLYLYPRLASLLGIEKLRQCCAAWLLLEQFLLRYHNWKWEYAGVSTQSRPENSTARRHSYNKGSTTETSVKFPLKISAQSTQQLQVRSGWKSTLTTSSKSMIEQREQIPSECHEKDTQMWIQEPWYWCPSPQAYGGNWFDFVSRIGATKDEFPWKIRASIVQSTRAHRGALRSIAVSEDECTLFTAGVGPGFKGNIQKWEMARIGCVSSYNGHDEV</sequence>
<dbReference type="OrthoDB" id="29306at2759"/>
<evidence type="ECO:0000259" key="1">
    <source>
        <dbReference type="PROSITE" id="PS50011"/>
    </source>
</evidence>
<evidence type="ECO:0000313" key="3">
    <source>
        <dbReference type="EMBL" id="EPS61250.1"/>
    </source>
</evidence>
<dbReference type="InterPro" id="IPR000409">
    <property type="entry name" value="BEACH_dom"/>
</dbReference>
<dbReference type="InterPro" id="IPR000719">
    <property type="entry name" value="Prot_kinase_dom"/>
</dbReference>
<feature type="domain" description="Protein kinase" evidence="1">
    <location>
        <begin position="150"/>
        <end position="793"/>
    </location>
</feature>
<dbReference type="InterPro" id="IPR011009">
    <property type="entry name" value="Kinase-like_dom_sf"/>
</dbReference>
<comment type="caution">
    <text evidence="3">The sequence shown here is derived from an EMBL/GenBank/DDBJ whole genome shotgun (WGS) entry which is preliminary data.</text>
</comment>
<name>S8C352_9LAMI</name>
<dbReference type="PANTHER" id="PTHR46866">
    <property type="entry name" value="GH12955P"/>
    <property type="match status" value="1"/>
</dbReference>
<dbReference type="PROSITE" id="PS50011">
    <property type="entry name" value="PROTEIN_KINASE_DOM"/>
    <property type="match status" value="1"/>
</dbReference>
<proteinExistence type="predicted"/>
<dbReference type="SMART" id="SM01026">
    <property type="entry name" value="Beach"/>
    <property type="match status" value="1"/>
</dbReference>
<evidence type="ECO:0008006" key="5">
    <source>
        <dbReference type="Google" id="ProtNLM"/>
    </source>
</evidence>
<dbReference type="SUPFAM" id="SSF56112">
    <property type="entry name" value="Protein kinase-like (PK-like)"/>
    <property type="match status" value="2"/>
</dbReference>
<keyword evidence="4" id="KW-1185">Reference proteome</keyword>
<gene>
    <name evidence="3" type="ORF">M569_13547</name>
</gene>
<dbReference type="Gene3D" id="1.10.1540.10">
    <property type="entry name" value="BEACH domain"/>
    <property type="match status" value="1"/>
</dbReference>
<dbReference type="Pfam" id="PF02138">
    <property type="entry name" value="Beach"/>
    <property type="match status" value="1"/>
</dbReference>